<accession>A0AAV1JC05</accession>
<evidence type="ECO:0000313" key="3">
    <source>
        <dbReference type="Proteomes" id="UP001497472"/>
    </source>
</evidence>
<keyword evidence="3" id="KW-1185">Reference proteome</keyword>
<proteinExistence type="predicted"/>
<evidence type="ECO:0000256" key="1">
    <source>
        <dbReference type="SAM" id="Phobius"/>
    </source>
</evidence>
<sequence>MLWTLQSLLWTLLFLLFTVLWPLLRLLRLLLLLDVAKRYRAVYLNVGREAKWTVQACRSVEPRAGSPGSLCESKLLLAQVDVAAARMGAP</sequence>
<keyword evidence="1" id="KW-0472">Membrane</keyword>
<feature type="transmembrane region" description="Helical" evidence="1">
    <location>
        <begin position="12"/>
        <end position="33"/>
    </location>
</feature>
<protein>
    <recommendedName>
        <fullName evidence="4">ATP synthase F0 subunit 8</fullName>
    </recommendedName>
</protein>
<organism evidence="2 3">
    <name type="scientific">Leptosia nina</name>
    <dbReference type="NCBI Taxonomy" id="320188"/>
    <lineage>
        <taxon>Eukaryota</taxon>
        <taxon>Metazoa</taxon>
        <taxon>Ecdysozoa</taxon>
        <taxon>Arthropoda</taxon>
        <taxon>Hexapoda</taxon>
        <taxon>Insecta</taxon>
        <taxon>Pterygota</taxon>
        <taxon>Neoptera</taxon>
        <taxon>Endopterygota</taxon>
        <taxon>Lepidoptera</taxon>
        <taxon>Glossata</taxon>
        <taxon>Ditrysia</taxon>
        <taxon>Papilionoidea</taxon>
        <taxon>Pieridae</taxon>
        <taxon>Pierinae</taxon>
        <taxon>Leptosia</taxon>
    </lineage>
</organism>
<name>A0AAV1JC05_9NEOP</name>
<evidence type="ECO:0000313" key="2">
    <source>
        <dbReference type="EMBL" id="CAK1547029.1"/>
    </source>
</evidence>
<keyword evidence="1" id="KW-0812">Transmembrane</keyword>
<dbReference type="AlphaFoldDB" id="A0AAV1JC05"/>
<reference evidence="2 3" key="1">
    <citation type="submission" date="2023-11" db="EMBL/GenBank/DDBJ databases">
        <authorList>
            <person name="Okamura Y."/>
        </authorList>
    </citation>
    <scope>NUCLEOTIDE SEQUENCE [LARGE SCALE GENOMIC DNA]</scope>
</reference>
<dbReference type="EMBL" id="CAVLEF010000009">
    <property type="protein sequence ID" value="CAK1547029.1"/>
    <property type="molecule type" value="Genomic_DNA"/>
</dbReference>
<gene>
    <name evidence="2" type="ORF">LNINA_LOCUS6530</name>
</gene>
<keyword evidence="1" id="KW-1133">Transmembrane helix</keyword>
<dbReference type="Proteomes" id="UP001497472">
    <property type="component" value="Unassembled WGS sequence"/>
</dbReference>
<evidence type="ECO:0008006" key="4">
    <source>
        <dbReference type="Google" id="ProtNLM"/>
    </source>
</evidence>
<comment type="caution">
    <text evidence="2">The sequence shown here is derived from an EMBL/GenBank/DDBJ whole genome shotgun (WGS) entry which is preliminary data.</text>
</comment>